<organism evidence="1 2">
    <name type="scientific">Brucella anthropi</name>
    <name type="common">Ochrobactrum anthropi</name>
    <dbReference type="NCBI Taxonomy" id="529"/>
    <lineage>
        <taxon>Bacteria</taxon>
        <taxon>Pseudomonadati</taxon>
        <taxon>Pseudomonadota</taxon>
        <taxon>Alphaproteobacteria</taxon>
        <taxon>Hyphomicrobiales</taxon>
        <taxon>Brucellaceae</taxon>
        <taxon>Brucella/Ochrobactrum group</taxon>
        <taxon>Brucella</taxon>
    </lineage>
</organism>
<evidence type="ECO:0000313" key="1">
    <source>
        <dbReference type="EMBL" id="KAB2753132.1"/>
    </source>
</evidence>
<dbReference type="EMBL" id="WBWS01000117">
    <property type="protein sequence ID" value="KAB2753132.1"/>
    <property type="molecule type" value="Genomic_DNA"/>
</dbReference>
<accession>A0A6L3YXT2</accession>
<proteinExistence type="predicted"/>
<dbReference type="AlphaFoldDB" id="A0A6L3YXT2"/>
<name>A0A6L3YXT2_BRUAN</name>
<protein>
    <submittedName>
        <fullName evidence="1">MFS transporter</fullName>
    </submittedName>
</protein>
<comment type="caution">
    <text evidence="1">The sequence shown here is derived from an EMBL/GenBank/DDBJ whole genome shotgun (WGS) entry which is preliminary data.</text>
</comment>
<reference evidence="1 2" key="1">
    <citation type="submission" date="2019-09" db="EMBL/GenBank/DDBJ databases">
        <title>Taxonomic organization of the family Brucellaceae based on a phylogenomic approach.</title>
        <authorList>
            <person name="Leclercq S."/>
            <person name="Cloeckaert A."/>
            <person name="Zygmunt M.S."/>
        </authorList>
    </citation>
    <scope>NUCLEOTIDE SEQUENCE [LARGE SCALE GENOMIC DNA]</scope>
    <source>
        <strain evidence="1 2">LMG 3313</strain>
    </source>
</reference>
<sequence>YGAMQGKIMSARLIISATAPFAMALGLETFGVKANLAVMVGT</sequence>
<evidence type="ECO:0000313" key="2">
    <source>
        <dbReference type="Proteomes" id="UP000481876"/>
    </source>
</evidence>
<feature type="non-terminal residue" evidence="1">
    <location>
        <position position="1"/>
    </location>
</feature>
<dbReference type="Proteomes" id="UP000481876">
    <property type="component" value="Unassembled WGS sequence"/>
</dbReference>
<gene>
    <name evidence="1" type="ORF">F9L04_26285</name>
</gene>